<reference evidence="2" key="1">
    <citation type="submission" date="2020-08" db="EMBL/GenBank/DDBJ databases">
        <title>Genome sequencing and assembly of the red palm weevil Rhynchophorus ferrugineus.</title>
        <authorList>
            <person name="Dias G.B."/>
            <person name="Bergman C.M."/>
            <person name="Manee M."/>
        </authorList>
    </citation>
    <scope>NUCLEOTIDE SEQUENCE</scope>
    <source>
        <strain evidence="2">AA-2017</strain>
        <tissue evidence="2">Whole larva</tissue>
    </source>
</reference>
<evidence type="ECO:0000313" key="2">
    <source>
        <dbReference type="EMBL" id="KAF7285569.1"/>
    </source>
</evidence>
<evidence type="ECO:0000313" key="3">
    <source>
        <dbReference type="Proteomes" id="UP000625711"/>
    </source>
</evidence>
<dbReference type="EMBL" id="JAACXV010000051">
    <property type="protein sequence ID" value="KAF7285569.1"/>
    <property type="molecule type" value="Genomic_DNA"/>
</dbReference>
<protein>
    <submittedName>
        <fullName evidence="2">Uncharacterized protein</fullName>
    </submittedName>
</protein>
<keyword evidence="3" id="KW-1185">Reference proteome</keyword>
<evidence type="ECO:0000256" key="1">
    <source>
        <dbReference type="SAM" id="MobiDB-lite"/>
    </source>
</evidence>
<feature type="compositionally biased region" description="Basic residues" evidence="1">
    <location>
        <begin position="1"/>
        <end position="12"/>
    </location>
</feature>
<gene>
    <name evidence="2" type="ORF">GWI33_010479</name>
</gene>
<dbReference type="Proteomes" id="UP000625711">
    <property type="component" value="Unassembled WGS sequence"/>
</dbReference>
<accession>A0A834MNF1</accession>
<dbReference type="AlphaFoldDB" id="A0A834MNF1"/>
<organism evidence="2 3">
    <name type="scientific">Rhynchophorus ferrugineus</name>
    <name type="common">Red palm weevil</name>
    <name type="synonym">Curculio ferrugineus</name>
    <dbReference type="NCBI Taxonomy" id="354439"/>
    <lineage>
        <taxon>Eukaryota</taxon>
        <taxon>Metazoa</taxon>
        <taxon>Ecdysozoa</taxon>
        <taxon>Arthropoda</taxon>
        <taxon>Hexapoda</taxon>
        <taxon>Insecta</taxon>
        <taxon>Pterygota</taxon>
        <taxon>Neoptera</taxon>
        <taxon>Endopterygota</taxon>
        <taxon>Coleoptera</taxon>
        <taxon>Polyphaga</taxon>
        <taxon>Cucujiformia</taxon>
        <taxon>Curculionidae</taxon>
        <taxon>Dryophthorinae</taxon>
        <taxon>Rhynchophorus</taxon>
    </lineage>
</organism>
<comment type="caution">
    <text evidence="2">The sequence shown here is derived from an EMBL/GenBank/DDBJ whole genome shotgun (WGS) entry which is preliminary data.</text>
</comment>
<proteinExistence type="predicted"/>
<name>A0A834MNF1_RHYFE</name>
<sequence>MHQRKRYKKRGKQGNMRQTAAAWRRSVVRSRGPLVGADIEEYLGSRSIGLICPPGSVTVTAEFGPAT</sequence>
<feature type="region of interest" description="Disordered" evidence="1">
    <location>
        <begin position="1"/>
        <end position="23"/>
    </location>
</feature>